<dbReference type="EMBL" id="GL883021">
    <property type="protein sequence ID" value="EGG17877.1"/>
    <property type="molecule type" value="Genomic_DNA"/>
</dbReference>
<dbReference type="STRING" id="1054147.F4Q4T1"/>
<dbReference type="GeneID" id="14869967"/>
<evidence type="ECO:0000256" key="1">
    <source>
        <dbReference type="SAM" id="MobiDB-lite"/>
    </source>
</evidence>
<evidence type="ECO:0000313" key="3">
    <source>
        <dbReference type="Proteomes" id="UP000007797"/>
    </source>
</evidence>
<gene>
    <name evidence="2" type="ORF">DFA_08878</name>
</gene>
<reference evidence="3" key="1">
    <citation type="journal article" date="2011" name="Genome Res.">
        <title>Phylogeny-wide analysis of social amoeba genomes highlights ancient origins for complex intercellular communication.</title>
        <authorList>
            <person name="Heidel A.J."/>
            <person name="Lawal H.M."/>
            <person name="Felder M."/>
            <person name="Schilde C."/>
            <person name="Helps N.R."/>
            <person name="Tunggal B."/>
            <person name="Rivero F."/>
            <person name="John U."/>
            <person name="Schleicher M."/>
            <person name="Eichinger L."/>
            <person name="Platzer M."/>
            <person name="Noegel A.A."/>
            <person name="Schaap P."/>
            <person name="Gloeckner G."/>
        </authorList>
    </citation>
    <scope>NUCLEOTIDE SEQUENCE [LARGE SCALE GENOMIC DNA]</scope>
    <source>
        <strain evidence="3">SH3</strain>
    </source>
</reference>
<feature type="region of interest" description="Disordered" evidence="1">
    <location>
        <begin position="176"/>
        <end position="219"/>
    </location>
</feature>
<dbReference type="RefSeq" id="XP_004356361.1">
    <property type="nucleotide sequence ID" value="XM_004356308.1"/>
</dbReference>
<keyword evidence="3" id="KW-1185">Reference proteome</keyword>
<proteinExistence type="predicted"/>
<dbReference type="KEGG" id="dfa:DFA_08878"/>
<dbReference type="Proteomes" id="UP000007797">
    <property type="component" value="Unassembled WGS sequence"/>
</dbReference>
<protein>
    <submittedName>
        <fullName evidence="2">Uncharacterized protein</fullName>
    </submittedName>
</protein>
<organism evidence="2 3">
    <name type="scientific">Cavenderia fasciculata</name>
    <name type="common">Slime mold</name>
    <name type="synonym">Dictyostelium fasciculatum</name>
    <dbReference type="NCBI Taxonomy" id="261658"/>
    <lineage>
        <taxon>Eukaryota</taxon>
        <taxon>Amoebozoa</taxon>
        <taxon>Evosea</taxon>
        <taxon>Eumycetozoa</taxon>
        <taxon>Dictyostelia</taxon>
        <taxon>Acytosteliales</taxon>
        <taxon>Cavenderiaceae</taxon>
        <taxon>Cavenderia</taxon>
    </lineage>
</organism>
<feature type="region of interest" description="Disordered" evidence="1">
    <location>
        <begin position="246"/>
        <end position="273"/>
    </location>
</feature>
<feature type="compositionally biased region" description="Low complexity" evidence="1">
    <location>
        <begin position="194"/>
        <end position="215"/>
    </location>
</feature>
<name>F4Q4T1_CACFS</name>
<dbReference type="AlphaFoldDB" id="F4Q4T1"/>
<accession>F4Q4T1</accession>
<evidence type="ECO:0000313" key="2">
    <source>
        <dbReference type="EMBL" id="EGG17877.1"/>
    </source>
</evidence>
<feature type="compositionally biased region" description="Low complexity" evidence="1">
    <location>
        <begin position="246"/>
        <end position="269"/>
    </location>
</feature>
<sequence length="325" mass="36194">MLLPYKLTNNGKYLCRHQNCNRYSSYEHKASLCRHERKMKHECDSTCKVCMRVTKNNSTSLRVQKSKYITSVANGISGACSSPPLAVKYISPKESSNGAIRNSNSNSSPSSRCSSPYLLTMVSSSDLIHSESNQFLYQSVTDSPAGYSSPAIRTSPSFLMPASACELYNSPATFSSQSSDYSDESSDYDHNDESLSSSSSCPPYKSSSASAGTMSSDDERSIHVKLPSIQSLFNLLQLDQHEQQQQQQQQQHLHHQQYQQIHQQQQQQQFSNHCSPMVSSNINVNNGSAVSNHNIMNSNILHHHHHHHHSSVIGSHLSKLIDTSK</sequence>
<feature type="region of interest" description="Disordered" evidence="1">
    <location>
        <begin position="304"/>
        <end position="325"/>
    </location>
</feature>